<dbReference type="EMBL" id="JAVDTF010000001">
    <property type="protein sequence ID" value="MDR6783420.1"/>
    <property type="molecule type" value="Genomic_DNA"/>
</dbReference>
<sequence length="398" mass="43465">MTKEELSQLASKVAEGKASMAELARYNAACEAFQKEEIGWPGMEKELVKMEVASLKQFWAEQPDRGGATVKLWPRIAIAAAAVAAIVFGIWFYNSGPEILKDPGSGPGQDNVAKHDIAPGKNTATLTLPGGKTITLSDAKNGVVVGEDLRYNDNTAVISNNSAELAKGSVPGSLEMTLNTPRGGTYQITLSDGTKVWLNAASKLTYTAVAYQTGQRRVKLDGEAYFEVAKDKVHPFIIESAGQKIEVLGTHFNVNSYSDEPVTETTLLEGSVKISSSGPQKNSSLRGGERRQNVILKPNQKAVLKGEKIKIGNADTEAIVAWKNGYFKFNEESIQDVMRKLSRWYNIDVVYAHDLPQGKFTGRISRFKKISEVLALMEFGTSVKFKIEGRRVTVIGEK</sequence>
<keyword evidence="2" id="KW-1185">Reference proteome</keyword>
<dbReference type="Proteomes" id="UP001246858">
    <property type="component" value="Unassembled WGS sequence"/>
</dbReference>
<name>A0ACC6KW85_9SPHI</name>
<reference evidence="1" key="1">
    <citation type="submission" date="2023-07" db="EMBL/GenBank/DDBJ databases">
        <title>Sorghum-associated microbial communities from plants grown in Nebraska, USA.</title>
        <authorList>
            <person name="Schachtman D."/>
        </authorList>
    </citation>
    <scope>NUCLEOTIDE SEQUENCE</scope>
    <source>
        <strain evidence="1">2697</strain>
    </source>
</reference>
<proteinExistence type="predicted"/>
<organism evidence="1 2">
    <name type="scientific">Pedobacter africanus</name>
    <dbReference type="NCBI Taxonomy" id="151894"/>
    <lineage>
        <taxon>Bacteria</taxon>
        <taxon>Pseudomonadati</taxon>
        <taxon>Bacteroidota</taxon>
        <taxon>Sphingobacteriia</taxon>
        <taxon>Sphingobacteriales</taxon>
        <taxon>Sphingobacteriaceae</taxon>
        <taxon>Pedobacter</taxon>
    </lineage>
</organism>
<evidence type="ECO:0000313" key="2">
    <source>
        <dbReference type="Proteomes" id="UP001246858"/>
    </source>
</evidence>
<accession>A0ACC6KW85</accession>
<protein>
    <submittedName>
        <fullName evidence="1">Ferric-dicitrate binding protein FerR (Iron transport regulator)</fullName>
    </submittedName>
</protein>
<comment type="caution">
    <text evidence="1">The sequence shown here is derived from an EMBL/GenBank/DDBJ whole genome shotgun (WGS) entry which is preliminary data.</text>
</comment>
<gene>
    <name evidence="1" type="ORF">J2X78_001972</name>
</gene>
<evidence type="ECO:0000313" key="1">
    <source>
        <dbReference type="EMBL" id="MDR6783420.1"/>
    </source>
</evidence>